<dbReference type="GO" id="GO:0003676">
    <property type="term" value="F:nucleic acid binding"/>
    <property type="evidence" value="ECO:0007669"/>
    <property type="project" value="InterPro"/>
</dbReference>
<organism evidence="2 3">
    <name type="scientific">Paracoccus alkanivorans</name>
    <dbReference type="NCBI Taxonomy" id="2116655"/>
    <lineage>
        <taxon>Bacteria</taxon>
        <taxon>Pseudomonadati</taxon>
        <taxon>Pseudomonadota</taxon>
        <taxon>Alphaproteobacteria</taxon>
        <taxon>Rhodobacterales</taxon>
        <taxon>Paracoccaceae</taxon>
        <taxon>Paracoccus</taxon>
    </lineage>
</organism>
<dbReference type="AlphaFoldDB" id="A0A3M0MG74"/>
<keyword evidence="2" id="KW-0540">Nuclease</keyword>
<dbReference type="CDD" id="cd00085">
    <property type="entry name" value="HNHc"/>
    <property type="match status" value="1"/>
</dbReference>
<proteinExistence type="predicted"/>
<protein>
    <submittedName>
        <fullName evidence="2">HNH endonuclease</fullName>
    </submittedName>
</protein>
<dbReference type="InterPro" id="IPR002711">
    <property type="entry name" value="HNH"/>
</dbReference>
<dbReference type="OrthoDB" id="5292295at2"/>
<accession>A0A3M0MG74</accession>
<dbReference type="InterPro" id="IPR003615">
    <property type="entry name" value="HNH_nuc"/>
</dbReference>
<reference evidence="2 3" key="1">
    <citation type="submission" date="2018-07" db="EMBL/GenBank/DDBJ databases">
        <authorList>
            <person name="Zhang Y."/>
            <person name="Wang L."/>
            <person name="Ma S."/>
        </authorList>
    </citation>
    <scope>NUCLEOTIDE SEQUENCE [LARGE SCALE GENOMIC DNA]</scope>
    <source>
        <strain evidence="2 3">4-2</strain>
    </source>
</reference>
<evidence type="ECO:0000313" key="2">
    <source>
        <dbReference type="EMBL" id="RMC36599.1"/>
    </source>
</evidence>
<dbReference type="GO" id="GO:0004519">
    <property type="term" value="F:endonuclease activity"/>
    <property type="evidence" value="ECO:0007669"/>
    <property type="project" value="UniProtKB-KW"/>
</dbReference>
<dbReference type="RefSeq" id="WP_122111768.1">
    <property type="nucleotide sequence ID" value="NZ_QOKZ01000002.1"/>
</dbReference>
<sequence length="253" mass="28770">MRRSGYFEALGLTPYWFAHVVSNVVDDPQAYLRELHYILAEDGSATSLCNAFPRWSNLHFFIAEIFESVVHEPTEEGSATFRAFLELMDAPKDWFDDIDEEGPGEIILTELYEKGRDRLVEEVFHIVFRDVSLLARFNAIVANYISDFGEDTGNEDERFTTRGTLRRVAVPSYVRDAIYFRDGGECRTCKKPIDRVLSPEARERYDHIVPLAHGGANDITNIQLLCEACNAAKSARSETVSGLYPRVYRLSIG</sequence>
<feature type="domain" description="HNH nuclease" evidence="1">
    <location>
        <begin position="173"/>
        <end position="231"/>
    </location>
</feature>
<dbReference type="GO" id="GO:0008270">
    <property type="term" value="F:zinc ion binding"/>
    <property type="evidence" value="ECO:0007669"/>
    <property type="project" value="InterPro"/>
</dbReference>
<dbReference type="SMART" id="SM00507">
    <property type="entry name" value="HNHc"/>
    <property type="match status" value="1"/>
</dbReference>
<gene>
    <name evidence="2" type="ORF">C9E81_08120</name>
</gene>
<evidence type="ECO:0000259" key="1">
    <source>
        <dbReference type="SMART" id="SM00507"/>
    </source>
</evidence>
<dbReference type="Gene3D" id="1.10.30.50">
    <property type="match status" value="1"/>
</dbReference>
<keyword evidence="2" id="KW-0255">Endonuclease</keyword>
<evidence type="ECO:0000313" key="3">
    <source>
        <dbReference type="Proteomes" id="UP000273516"/>
    </source>
</evidence>
<keyword evidence="3" id="KW-1185">Reference proteome</keyword>
<dbReference type="Proteomes" id="UP000273516">
    <property type="component" value="Unassembled WGS sequence"/>
</dbReference>
<keyword evidence="2" id="KW-0378">Hydrolase</keyword>
<name>A0A3M0MG74_9RHOB</name>
<dbReference type="Pfam" id="PF01844">
    <property type="entry name" value="HNH"/>
    <property type="match status" value="1"/>
</dbReference>
<comment type="caution">
    <text evidence="2">The sequence shown here is derived from an EMBL/GenBank/DDBJ whole genome shotgun (WGS) entry which is preliminary data.</text>
</comment>
<dbReference type="EMBL" id="QOKZ01000002">
    <property type="protein sequence ID" value="RMC36599.1"/>
    <property type="molecule type" value="Genomic_DNA"/>
</dbReference>